<dbReference type="Ensembl" id="ENSCPGT00000010509.1">
    <property type="protein sequence ID" value="ENSCPGP00000009578.1"/>
    <property type="gene ID" value="ENSCPGG00000006816.1"/>
</dbReference>
<evidence type="ECO:0000313" key="2">
    <source>
        <dbReference type="Ensembl" id="ENSCPGP00000009578.1"/>
    </source>
</evidence>
<evidence type="ECO:0000256" key="1">
    <source>
        <dbReference type="SAM" id="Phobius"/>
    </source>
</evidence>
<reference evidence="2" key="1">
    <citation type="submission" date="2025-08" db="UniProtKB">
        <authorList>
            <consortium name="Ensembl"/>
        </authorList>
    </citation>
    <scope>IDENTIFICATION</scope>
</reference>
<dbReference type="AlphaFoldDB" id="A0A8C3PL17"/>
<sequence length="114" mass="13495">MALSMPKIQNNITIKIKNISILINIKTSHLLHGVVLPDVWFSFFFFLFFYFLALPRGDLEVIYPEVGDVSCIYVPKCHQYRRRISREWGSPRVRYPQAEKVSPWWHLWWGVGKG</sequence>
<organism evidence="2 3">
    <name type="scientific">Calidris pygmaea</name>
    <name type="common">Spoon-billed sandpiper</name>
    <dbReference type="NCBI Taxonomy" id="425635"/>
    <lineage>
        <taxon>Eukaryota</taxon>
        <taxon>Metazoa</taxon>
        <taxon>Chordata</taxon>
        <taxon>Craniata</taxon>
        <taxon>Vertebrata</taxon>
        <taxon>Euteleostomi</taxon>
        <taxon>Archelosauria</taxon>
        <taxon>Archosauria</taxon>
        <taxon>Dinosauria</taxon>
        <taxon>Saurischia</taxon>
        <taxon>Theropoda</taxon>
        <taxon>Coelurosauria</taxon>
        <taxon>Aves</taxon>
        <taxon>Neognathae</taxon>
        <taxon>Neoaves</taxon>
        <taxon>Charadriiformes</taxon>
        <taxon>Scolopacidae</taxon>
        <taxon>Calidris</taxon>
    </lineage>
</organism>
<name>A0A8C3PL17_9CHAR</name>
<dbReference type="Proteomes" id="UP000694419">
    <property type="component" value="Unplaced"/>
</dbReference>
<protein>
    <submittedName>
        <fullName evidence="2">Uncharacterized protein</fullName>
    </submittedName>
</protein>
<keyword evidence="1" id="KW-0472">Membrane</keyword>
<accession>A0A8C3PL17</accession>
<feature type="transmembrane region" description="Helical" evidence="1">
    <location>
        <begin position="30"/>
        <end position="53"/>
    </location>
</feature>
<proteinExistence type="predicted"/>
<reference evidence="2" key="2">
    <citation type="submission" date="2025-09" db="UniProtKB">
        <authorList>
            <consortium name="Ensembl"/>
        </authorList>
    </citation>
    <scope>IDENTIFICATION</scope>
</reference>
<keyword evidence="1" id="KW-0812">Transmembrane</keyword>
<keyword evidence="1" id="KW-1133">Transmembrane helix</keyword>
<keyword evidence="3" id="KW-1185">Reference proteome</keyword>
<evidence type="ECO:0000313" key="3">
    <source>
        <dbReference type="Proteomes" id="UP000694419"/>
    </source>
</evidence>